<dbReference type="EMBL" id="KN835182">
    <property type="protein sequence ID" value="KIK44860.1"/>
    <property type="molecule type" value="Genomic_DNA"/>
</dbReference>
<sequence>MFLLATLAISTSIRCFNIPPYKFARGSSELEITGVEVVVHICFSKLPRINRNGYCE</sequence>
<keyword evidence="3" id="KW-1185">Reference proteome</keyword>
<gene>
    <name evidence="2" type="ORF">CY34DRAFT_802207</name>
</gene>
<dbReference type="Proteomes" id="UP000054485">
    <property type="component" value="Unassembled WGS sequence"/>
</dbReference>
<name>A0A0D0A459_9AGAM</name>
<accession>A0A0D0A459</accession>
<reference evidence="3" key="2">
    <citation type="submission" date="2015-01" db="EMBL/GenBank/DDBJ databases">
        <title>Evolutionary Origins and Diversification of the Mycorrhizal Mutualists.</title>
        <authorList>
            <consortium name="DOE Joint Genome Institute"/>
            <consortium name="Mycorrhizal Genomics Consortium"/>
            <person name="Kohler A."/>
            <person name="Kuo A."/>
            <person name="Nagy L.G."/>
            <person name="Floudas D."/>
            <person name="Copeland A."/>
            <person name="Barry K.W."/>
            <person name="Cichocki N."/>
            <person name="Veneault-Fourrey C."/>
            <person name="LaButti K."/>
            <person name="Lindquist E.A."/>
            <person name="Lipzen A."/>
            <person name="Lundell T."/>
            <person name="Morin E."/>
            <person name="Murat C."/>
            <person name="Riley R."/>
            <person name="Ohm R."/>
            <person name="Sun H."/>
            <person name="Tunlid A."/>
            <person name="Henrissat B."/>
            <person name="Grigoriev I.V."/>
            <person name="Hibbett D.S."/>
            <person name="Martin F."/>
        </authorList>
    </citation>
    <scope>NUCLEOTIDE SEQUENCE [LARGE SCALE GENOMIC DNA]</scope>
    <source>
        <strain evidence="3">UH-Slu-Lm8-n1</strain>
    </source>
</reference>
<organism evidence="2 3">
    <name type="scientific">Suillus luteus UH-Slu-Lm8-n1</name>
    <dbReference type="NCBI Taxonomy" id="930992"/>
    <lineage>
        <taxon>Eukaryota</taxon>
        <taxon>Fungi</taxon>
        <taxon>Dikarya</taxon>
        <taxon>Basidiomycota</taxon>
        <taxon>Agaricomycotina</taxon>
        <taxon>Agaricomycetes</taxon>
        <taxon>Agaricomycetidae</taxon>
        <taxon>Boletales</taxon>
        <taxon>Suillineae</taxon>
        <taxon>Suillaceae</taxon>
        <taxon>Suillus</taxon>
    </lineage>
</organism>
<dbReference type="AlphaFoldDB" id="A0A0D0A459"/>
<evidence type="ECO:0000313" key="2">
    <source>
        <dbReference type="EMBL" id="KIK44860.1"/>
    </source>
</evidence>
<dbReference type="HOGENOM" id="CLU_3015785_0_0_1"/>
<dbReference type="InParanoid" id="A0A0D0A459"/>
<feature type="signal peptide" evidence="1">
    <location>
        <begin position="1"/>
        <end position="15"/>
    </location>
</feature>
<evidence type="ECO:0000256" key="1">
    <source>
        <dbReference type="SAM" id="SignalP"/>
    </source>
</evidence>
<protein>
    <submittedName>
        <fullName evidence="2">Uncharacterized protein</fullName>
    </submittedName>
</protein>
<proteinExistence type="predicted"/>
<feature type="chain" id="PRO_5012271993" evidence="1">
    <location>
        <begin position="16"/>
        <end position="56"/>
    </location>
</feature>
<evidence type="ECO:0000313" key="3">
    <source>
        <dbReference type="Proteomes" id="UP000054485"/>
    </source>
</evidence>
<reference evidence="2 3" key="1">
    <citation type="submission" date="2014-04" db="EMBL/GenBank/DDBJ databases">
        <authorList>
            <consortium name="DOE Joint Genome Institute"/>
            <person name="Kuo A."/>
            <person name="Ruytinx J."/>
            <person name="Rineau F."/>
            <person name="Colpaert J."/>
            <person name="Kohler A."/>
            <person name="Nagy L.G."/>
            <person name="Floudas D."/>
            <person name="Copeland A."/>
            <person name="Barry K.W."/>
            <person name="Cichocki N."/>
            <person name="Veneault-Fourrey C."/>
            <person name="LaButti K."/>
            <person name="Lindquist E.A."/>
            <person name="Lipzen A."/>
            <person name="Lundell T."/>
            <person name="Morin E."/>
            <person name="Murat C."/>
            <person name="Sun H."/>
            <person name="Tunlid A."/>
            <person name="Henrissat B."/>
            <person name="Grigoriev I.V."/>
            <person name="Hibbett D.S."/>
            <person name="Martin F."/>
            <person name="Nordberg H.P."/>
            <person name="Cantor M.N."/>
            <person name="Hua S.X."/>
        </authorList>
    </citation>
    <scope>NUCLEOTIDE SEQUENCE [LARGE SCALE GENOMIC DNA]</scope>
    <source>
        <strain evidence="2 3">UH-Slu-Lm8-n1</strain>
    </source>
</reference>
<keyword evidence="1" id="KW-0732">Signal</keyword>